<comment type="caution">
    <text evidence="2">The sequence shown here is derived from an EMBL/GenBank/DDBJ whole genome shotgun (WGS) entry which is preliminary data.</text>
</comment>
<protein>
    <submittedName>
        <fullName evidence="2">Uncharacterized protein</fullName>
    </submittedName>
</protein>
<name>A0A4V6MEM4_9BURK</name>
<dbReference type="Proteomes" id="UP000293398">
    <property type="component" value="Unassembled WGS sequence"/>
</dbReference>
<feature type="transmembrane region" description="Helical" evidence="1">
    <location>
        <begin position="17"/>
        <end position="37"/>
    </location>
</feature>
<dbReference type="AlphaFoldDB" id="A0A4V6MEM4"/>
<sequence length="169" mass="18929">MILKNGQQRRLDIPRKWFYLLLFSQTAAIIVVVATWVTTTHPAGYALALGLWMLSLPYLLKARTALRDEQTLKHKILRDGAPASGTVLHIERAGEQTYTDEFYDITLQTSFSATPVVIRSLLPDHIRITAGQILPLRYLAEQEQAIIMFESDGDGVARTDIAPPQSDLP</sequence>
<keyword evidence="1" id="KW-0812">Transmembrane</keyword>
<feature type="transmembrane region" description="Helical" evidence="1">
    <location>
        <begin position="43"/>
        <end position="60"/>
    </location>
</feature>
<gene>
    <name evidence="2" type="ORF">EV681_0624</name>
</gene>
<keyword evidence="1" id="KW-0472">Membrane</keyword>
<evidence type="ECO:0000313" key="3">
    <source>
        <dbReference type="Proteomes" id="UP000293398"/>
    </source>
</evidence>
<dbReference type="EMBL" id="SHKO01000001">
    <property type="protein sequence ID" value="RZT98845.1"/>
    <property type="molecule type" value="Genomic_DNA"/>
</dbReference>
<reference evidence="2 3" key="1">
    <citation type="submission" date="2019-02" db="EMBL/GenBank/DDBJ databases">
        <title>Genomic Encyclopedia of Type Strains, Phase IV (KMG-IV): sequencing the most valuable type-strain genomes for metagenomic binning, comparative biology and taxonomic classification.</title>
        <authorList>
            <person name="Goeker M."/>
        </authorList>
    </citation>
    <scope>NUCLEOTIDE SEQUENCE [LARGE SCALE GENOMIC DNA]</scope>
    <source>
        <strain evidence="2 3">DSM 23814</strain>
    </source>
</reference>
<organism evidence="2 3">
    <name type="scientific">Advenella incenata</name>
    <dbReference type="NCBI Taxonomy" id="267800"/>
    <lineage>
        <taxon>Bacteria</taxon>
        <taxon>Pseudomonadati</taxon>
        <taxon>Pseudomonadota</taxon>
        <taxon>Betaproteobacteria</taxon>
        <taxon>Burkholderiales</taxon>
        <taxon>Alcaligenaceae</taxon>
    </lineage>
</organism>
<keyword evidence="1" id="KW-1133">Transmembrane helix</keyword>
<evidence type="ECO:0000313" key="2">
    <source>
        <dbReference type="EMBL" id="RZT98845.1"/>
    </source>
</evidence>
<dbReference type="RefSeq" id="WP_128393873.1">
    <property type="nucleotide sequence ID" value="NZ_SHKO01000001.1"/>
</dbReference>
<evidence type="ECO:0000256" key="1">
    <source>
        <dbReference type="SAM" id="Phobius"/>
    </source>
</evidence>
<proteinExistence type="predicted"/>
<keyword evidence="3" id="KW-1185">Reference proteome</keyword>
<accession>A0A4V6MEM4</accession>